<dbReference type="EMBL" id="JAAKFY010000023">
    <property type="protein sequence ID" value="KAF3837188.1"/>
    <property type="molecule type" value="Genomic_DNA"/>
</dbReference>
<protein>
    <recommendedName>
        <fullName evidence="5">AIG1-type G domain-containing protein</fullName>
    </recommendedName>
</protein>
<name>A0A7J5XM08_DISMA</name>
<organism evidence="6 7">
    <name type="scientific">Dissostichus mawsoni</name>
    <name type="common">Antarctic cod</name>
    <dbReference type="NCBI Taxonomy" id="36200"/>
    <lineage>
        <taxon>Eukaryota</taxon>
        <taxon>Metazoa</taxon>
        <taxon>Chordata</taxon>
        <taxon>Craniata</taxon>
        <taxon>Vertebrata</taxon>
        <taxon>Euteleostomi</taxon>
        <taxon>Actinopterygii</taxon>
        <taxon>Neopterygii</taxon>
        <taxon>Teleostei</taxon>
        <taxon>Neoteleostei</taxon>
        <taxon>Acanthomorphata</taxon>
        <taxon>Eupercaria</taxon>
        <taxon>Perciformes</taxon>
        <taxon>Notothenioidei</taxon>
        <taxon>Nototheniidae</taxon>
        <taxon>Dissostichus</taxon>
    </lineage>
</organism>
<evidence type="ECO:0000256" key="3">
    <source>
        <dbReference type="ARBA" id="ARBA00023134"/>
    </source>
</evidence>
<feature type="region of interest" description="Disordered" evidence="4">
    <location>
        <begin position="1"/>
        <end position="65"/>
    </location>
</feature>
<dbReference type="PANTHER" id="PTHR10903:SF107">
    <property type="entry name" value="GTPASE IMAP FAMILY MEMBER 4-LIKE-RELATED"/>
    <property type="match status" value="1"/>
</dbReference>
<feature type="compositionally biased region" description="Basic and acidic residues" evidence="4">
    <location>
        <begin position="1"/>
        <end position="29"/>
    </location>
</feature>
<evidence type="ECO:0000256" key="4">
    <source>
        <dbReference type="SAM" id="MobiDB-lite"/>
    </source>
</evidence>
<evidence type="ECO:0000313" key="7">
    <source>
        <dbReference type="Proteomes" id="UP000518266"/>
    </source>
</evidence>
<evidence type="ECO:0000256" key="2">
    <source>
        <dbReference type="ARBA" id="ARBA00022741"/>
    </source>
</evidence>
<evidence type="ECO:0000259" key="5">
    <source>
        <dbReference type="Pfam" id="PF04548"/>
    </source>
</evidence>
<feature type="domain" description="AIG1-type G" evidence="5">
    <location>
        <begin position="154"/>
        <end position="278"/>
    </location>
</feature>
<dbReference type="GO" id="GO:0005525">
    <property type="term" value="F:GTP binding"/>
    <property type="evidence" value="ECO:0007669"/>
    <property type="project" value="UniProtKB-KW"/>
</dbReference>
<feature type="region of interest" description="Disordered" evidence="4">
    <location>
        <begin position="383"/>
        <end position="406"/>
    </location>
</feature>
<dbReference type="Gene3D" id="3.40.50.300">
    <property type="entry name" value="P-loop containing nucleotide triphosphate hydrolases"/>
    <property type="match status" value="1"/>
</dbReference>
<dbReference type="InterPro" id="IPR006703">
    <property type="entry name" value="G_AIG1"/>
</dbReference>
<evidence type="ECO:0000313" key="6">
    <source>
        <dbReference type="EMBL" id="KAF3837188.1"/>
    </source>
</evidence>
<keyword evidence="2" id="KW-0547">Nucleotide-binding</keyword>
<proteinExistence type="inferred from homology"/>
<dbReference type="InterPro" id="IPR027417">
    <property type="entry name" value="P-loop_NTPase"/>
</dbReference>
<accession>A0A7J5XM08</accession>
<dbReference type="AlphaFoldDB" id="A0A7J5XM08"/>
<feature type="compositionally biased region" description="Basic and acidic residues" evidence="4">
    <location>
        <begin position="50"/>
        <end position="65"/>
    </location>
</feature>
<gene>
    <name evidence="6" type="ORF">F7725_004652</name>
</gene>
<sequence length="460" mass="51507">MSREVSDRREKGTGRESDKGEKEREDQRIAESNGHLEILEEIETAQGKEGMGDKGEEIKENKGRGDLERAKVAQDVQFLSPSQGHRGSKDLRVVVLGESWSSRSPDGVTILCGDESKLDDFETFKSWRGQIAGRQCAVAEPLGLKWRDGPDPTNTTQRESILDSVSWGQTKPQIVLLLIPAFLTCTQKYRKAVEEHMGLLGEDIWKRTMVLFTWGEMLGESAEQLILRNGELMKLVEKCEGRYHVLSSKKSNSMIEGLLEKMEDMVALNNGELWGPCVSVEKLSEHQSNQQWKVSDDKELMLKCPPRSCEALQMKDYMEEAVVPVQVYLDYPHESLMGRQRAIPHTEKLRNDSTEWKRPTLGPRGLSAAGPCARFIHSSQASRPKCDVEDEEGEEGPNICGDHPNDCEGDPGSNMWRCPHPIGGGGTEHAPDLALWVTSLSLRANEHIIKAHEGLNVNTR</sequence>
<dbReference type="OrthoDB" id="8964039at2759"/>
<keyword evidence="3" id="KW-0342">GTP-binding</keyword>
<keyword evidence="7" id="KW-1185">Reference proteome</keyword>
<dbReference type="Proteomes" id="UP000518266">
    <property type="component" value="Unassembled WGS sequence"/>
</dbReference>
<comment type="similarity">
    <text evidence="1">Belongs to the TRAFAC class TrmE-Era-EngA-EngB-Septin-like GTPase superfamily. AIG1/Toc34/Toc159-like paraseptin GTPase family. IAN subfamily.</text>
</comment>
<comment type="caution">
    <text evidence="6">The sequence shown here is derived from an EMBL/GenBank/DDBJ whole genome shotgun (WGS) entry which is preliminary data.</text>
</comment>
<dbReference type="InterPro" id="IPR045058">
    <property type="entry name" value="GIMA/IAN/Toc"/>
</dbReference>
<evidence type="ECO:0000256" key="1">
    <source>
        <dbReference type="ARBA" id="ARBA00008535"/>
    </source>
</evidence>
<reference evidence="6 7" key="1">
    <citation type="submission" date="2020-03" db="EMBL/GenBank/DDBJ databases">
        <title>Dissostichus mawsoni Genome sequencing and assembly.</title>
        <authorList>
            <person name="Park H."/>
        </authorList>
    </citation>
    <scope>NUCLEOTIDE SEQUENCE [LARGE SCALE GENOMIC DNA]</scope>
    <source>
        <strain evidence="6">DM0001</strain>
        <tissue evidence="6">Muscle</tissue>
    </source>
</reference>
<dbReference type="Pfam" id="PF04548">
    <property type="entry name" value="AIG1"/>
    <property type="match status" value="1"/>
</dbReference>
<dbReference type="PANTHER" id="PTHR10903">
    <property type="entry name" value="GTPASE, IMAP FAMILY MEMBER-RELATED"/>
    <property type="match status" value="1"/>
</dbReference>